<dbReference type="RefSeq" id="WP_264320524.1">
    <property type="nucleotide sequence ID" value="NZ_JADEXN010000069.1"/>
</dbReference>
<dbReference type="EMBL" id="JADEXN010000069">
    <property type="protein sequence ID" value="MBE9040270.1"/>
    <property type="molecule type" value="Genomic_DNA"/>
</dbReference>
<evidence type="ECO:0000313" key="2">
    <source>
        <dbReference type="Proteomes" id="UP000621799"/>
    </source>
</evidence>
<protein>
    <submittedName>
        <fullName evidence="1">CRISPR-associated protein Cmr3</fullName>
    </submittedName>
</protein>
<reference evidence="1" key="1">
    <citation type="submission" date="2020-10" db="EMBL/GenBank/DDBJ databases">
        <authorList>
            <person name="Castelo-Branco R."/>
            <person name="Eusebio N."/>
            <person name="Adriana R."/>
            <person name="Vieira A."/>
            <person name="Brugerolle De Fraissinette N."/>
            <person name="Rezende De Castro R."/>
            <person name="Schneider M.P."/>
            <person name="Vasconcelos V."/>
            <person name="Leao P.N."/>
        </authorList>
    </citation>
    <scope>NUCLEOTIDE SEQUENCE</scope>
    <source>
        <strain evidence="1">LEGE 11467</strain>
    </source>
</reference>
<organism evidence="1 2">
    <name type="scientific">Zarconia navalis LEGE 11467</name>
    <dbReference type="NCBI Taxonomy" id="1828826"/>
    <lineage>
        <taxon>Bacteria</taxon>
        <taxon>Bacillati</taxon>
        <taxon>Cyanobacteriota</taxon>
        <taxon>Cyanophyceae</taxon>
        <taxon>Oscillatoriophycideae</taxon>
        <taxon>Oscillatoriales</taxon>
        <taxon>Oscillatoriales incertae sedis</taxon>
        <taxon>Zarconia</taxon>
        <taxon>Zarconia navalis</taxon>
    </lineage>
</organism>
<accession>A0A928Z781</accession>
<evidence type="ECO:0000313" key="1">
    <source>
        <dbReference type="EMBL" id="MBE9040270.1"/>
    </source>
</evidence>
<dbReference type="Proteomes" id="UP000621799">
    <property type="component" value="Unassembled WGS sequence"/>
</dbReference>
<name>A0A928Z781_9CYAN</name>
<gene>
    <name evidence="1" type="ORF">IQ235_05620</name>
</gene>
<proteinExistence type="predicted"/>
<dbReference type="AlphaFoldDB" id="A0A928Z781"/>
<keyword evidence="2" id="KW-1185">Reference proteome</keyword>
<comment type="caution">
    <text evidence="1">The sequence shown here is derived from an EMBL/GenBank/DDBJ whole genome shotgun (WGS) entry which is preliminary data.</text>
</comment>
<sequence>MPVAFNFLIAIEPLGWLSSGAGQFATSGNISVRTRTSFPPHTPTLSGLYALNYNDSELEKLQLAGPFWAKTDDPQNFYIPTPFNYSIADWKINDRLIWNSNTHQWQTGSGVALSDLPPSPASWISIHDWHQPQQTQPNPWIQFPVCHSRLKLDERQLALDEQSNLFQENVIQMNPATCLVYLANLPLPNSWYRFGGESHIVNLDCLDLAVDTQQLLNQRPGKTFTLISPTIWGSNRLSYTEPINIRNDEREPIWDIEAILTQPPSAFRHRLGGKLSRGRYAVPAGTVYVLNSPLMTTWQEWPEAWFPSEGYSFKRWGCGLALPLVE</sequence>